<proteinExistence type="inferred from homology"/>
<feature type="transmembrane region" description="Helical" evidence="12">
    <location>
        <begin position="349"/>
        <end position="369"/>
    </location>
</feature>
<dbReference type="PANTHER" id="PTHR46494">
    <property type="entry name" value="CORA FAMILY METAL ION TRANSPORTER (EUROFUNG)"/>
    <property type="match status" value="1"/>
</dbReference>
<dbReference type="GO" id="GO:0005886">
    <property type="term" value="C:plasma membrane"/>
    <property type="evidence" value="ECO:0007669"/>
    <property type="project" value="UniProtKB-SubCell"/>
</dbReference>
<evidence type="ECO:0000256" key="5">
    <source>
        <dbReference type="ARBA" id="ARBA00022692"/>
    </source>
</evidence>
<keyword evidence="14" id="KW-1185">Reference proteome</keyword>
<organism evidence="13 14">
    <name type="scientific">Streptomyces xanthii</name>
    <dbReference type="NCBI Taxonomy" id="2768069"/>
    <lineage>
        <taxon>Bacteria</taxon>
        <taxon>Bacillati</taxon>
        <taxon>Actinomycetota</taxon>
        <taxon>Actinomycetes</taxon>
        <taxon>Kitasatosporales</taxon>
        <taxon>Streptomycetaceae</taxon>
        <taxon>Streptomyces</taxon>
    </lineage>
</organism>
<evidence type="ECO:0000256" key="1">
    <source>
        <dbReference type="ARBA" id="ARBA00004651"/>
    </source>
</evidence>
<evidence type="ECO:0000256" key="8">
    <source>
        <dbReference type="ARBA" id="ARBA00023065"/>
    </source>
</evidence>
<evidence type="ECO:0000256" key="12">
    <source>
        <dbReference type="SAM" id="Phobius"/>
    </source>
</evidence>
<keyword evidence="4" id="KW-1003">Cell membrane</keyword>
<comment type="catalytic activity">
    <reaction evidence="10">
        <text>Mg(2+)(in) = Mg(2+)(out)</text>
        <dbReference type="Rhea" id="RHEA:29827"/>
        <dbReference type="ChEBI" id="CHEBI:18420"/>
    </reaction>
</comment>
<dbReference type="Gene3D" id="1.20.58.340">
    <property type="entry name" value="Magnesium transport protein CorA, transmembrane region"/>
    <property type="match status" value="2"/>
</dbReference>
<dbReference type="SUPFAM" id="SSF144083">
    <property type="entry name" value="Magnesium transport protein CorA, transmembrane region"/>
    <property type="match status" value="1"/>
</dbReference>
<dbReference type="GO" id="GO:0015087">
    <property type="term" value="F:cobalt ion transmembrane transporter activity"/>
    <property type="evidence" value="ECO:0007669"/>
    <property type="project" value="TreeGrafter"/>
</dbReference>
<keyword evidence="6" id="KW-0460">Magnesium</keyword>
<dbReference type="InterPro" id="IPR045861">
    <property type="entry name" value="CorA_cytoplasmic_dom"/>
</dbReference>
<name>A0A7H1BDS4_9ACTN</name>
<evidence type="ECO:0000256" key="4">
    <source>
        <dbReference type="ARBA" id="ARBA00022475"/>
    </source>
</evidence>
<comment type="subcellular location">
    <subcellularLocation>
        <location evidence="1">Cell membrane</location>
        <topology evidence="1">Multi-pass membrane protein</topology>
    </subcellularLocation>
</comment>
<keyword evidence="8" id="KW-0406">Ion transport</keyword>
<accession>A0A7H1BDS4</accession>
<gene>
    <name evidence="13" type="ORF">IAG42_27030</name>
</gene>
<dbReference type="SUPFAM" id="SSF143865">
    <property type="entry name" value="CorA soluble domain-like"/>
    <property type="match status" value="1"/>
</dbReference>
<dbReference type="PANTHER" id="PTHR46494:SF1">
    <property type="entry name" value="CORA FAMILY METAL ION TRANSPORTER (EUROFUNG)"/>
    <property type="match status" value="1"/>
</dbReference>
<evidence type="ECO:0000256" key="7">
    <source>
        <dbReference type="ARBA" id="ARBA00022989"/>
    </source>
</evidence>
<keyword evidence="5 12" id="KW-0812">Transmembrane</keyword>
<evidence type="ECO:0000256" key="6">
    <source>
        <dbReference type="ARBA" id="ARBA00022842"/>
    </source>
</evidence>
<dbReference type="FunFam" id="1.20.58.340:FF:000004">
    <property type="entry name" value="Magnesium transport protein CorA"/>
    <property type="match status" value="1"/>
</dbReference>
<reference evidence="13 14" key="1">
    <citation type="submission" date="2020-09" db="EMBL/GenBank/DDBJ databases">
        <title>A novel species.</title>
        <authorList>
            <person name="Gao J."/>
        </authorList>
    </citation>
    <scope>NUCLEOTIDE SEQUENCE [LARGE SCALE GENOMIC DNA]</scope>
    <source>
        <strain evidence="13 14">CRXT-Y-14</strain>
    </source>
</reference>
<keyword evidence="3" id="KW-0813">Transport</keyword>
<evidence type="ECO:0000256" key="3">
    <source>
        <dbReference type="ARBA" id="ARBA00022448"/>
    </source>
</evidence>
<dbReference type="InterPro" id="IPR045863">
    <property type="entry name" value="CorA_TM1_TM2"/>
</dbReference>
<evidence type="ECO:0000313" key="13">
    <source>
        <dbReference type="EMBL" id="QNS06879.1"/>
    </source>
</evidence>
<evidence type="ECO:0000256" key="9">
    <source>
        <dbReference type="ARBA" id="ARBA00023136"/>
    </source>
</evidence>
<dbReference type="Gene3D" id="3.30.460.20">
    <property type="entry name" value="CorA soluble domain-like"/>
    <property type="match status" value="1"/>
</dbReference>
<dbReference type="AlphaFoldDB" id="A0A7H1BDS4"/>
<evidence type="ECO:0000256" key="10">
    <source>
        <dbReference type="ARBA" id="ARBA00034269"/>
    </source>
</evidence>
<dbReference type="RefSeq" id="WP_188339558.1">
    <property type="nucleotide sequence ID" value="NZ_CP061281.1"/>
</dbReference>
<keyword evidence="7 12" id="KW-1133">Transmembrane helix</keyword>
<dbReference type="GO" id="GO:0015095">
    <property type="term" value="F:magnesium ion transmembrane transporter activity"/>
    <property type="evidence" value="ECO:0007669"/>
    <property type="project" value="TreeGrafter"/>
</dbReference>
<dbReference type="GO" id="GO:0000287">
    <property type="term" value="F:magnesium ion binding"/>
    <property type="evidence" value="ECO:0007669"/>
    <property type="project" value="TreeGrafter"/>
</dbReference>
<feature type="transmembrane region" description="Helical" evidence="12">
    <location>
        <begin position="318"/>
        <end position="337"/>
    </location>
</feature>
<evidence type="ECO:0000256" key="2">
    <source>
        <dbReference type="ARBA" id="ARBA00009765"/>
    </source>
</evidence>
<protein>
    <submittedName>
        <fullName evidence="13">Magnesium and cobalt transport protein CorA</fullName>
    </submittedName>
</protein>
<evidence type="ECO:0000313" key="14">
    <source>
        <dbReference type="Proteomes" id="UP000516428"/>
    </source>
</evidence>
<dbReference type="Proteomes" id="UP000516428">
    <property type="component" value="Chromosome"/>
</dbReference>
<dbReference type="GO" id="GO:0050897">
    <property type="term" value="F:cobalt ion binding"/>
    <property type="evidence" value="ECO:0007669"/>
    <property type="project" value="TreeGrafter"/>
</dbReference>
<sequence length="375" mass="41595">MSMAGNLRKVGSLRKVGGLRRVARLARRRPRVDLSHPARSPLGSAVVNCVTYVDGRREEGDHDLREAVRRVRKSEEGFVWLGLHEPTESEIAEVAELFDLHPLAVEDAVHAHQRPKVERYGQTLFAVLKTVCYVEHTQVTATSEVVDTGEIMVFVGSDFVITVRHGRHGSLGPVREGLEADPEQLAKGPAAVLHAIADGVVDDYLTVLDEFQADIDEVEAAVFAQNGAKVDPGRIYQLKRELLELKRAVVPLSRPVLELAGRPLPSVPPEIQAYFRDVSDHLLRAAEQIAAFDELLNSILQAHLAQVTVAQNEDMRKITAWAAIVAVPTMGCGIYGMNFDHMPELHWRYGYPLMLSVIAGLCLVVYRGFKRNGWL</sequence>
<keyword evidence="9 12" id="KW-0472">Membrane</keyword>
<comment type="function">
    <text evidence="11">Mediates influx of magnesium ions. Alternates between open and closed states. Activated by low cytoplasmic Mg(2+) levels. Inactive when cytoplasmic Mg(2+) levels are high.</text>
</comment>
<dbReference type="InterPro" id="IPR002523">
    <property type="entry name" value="MgTranspt_CorA/ZnTranspt_ZntB"/>
</dbReference>
<dbReference type="EMBL" id="CP061281">
    <property type="protein sequence ID" value="QNS06879.1"/>
    <property type="molecule type" value="Genomic_DNA"/>
</dbReference>
<dbReference type="KEGG" id="sxn:IAG42_27030"/>
<comment type="similarity">
    <text evidence="2">Belongs to the CorA metal ion transporter (MIT) (TC 1.A.35) family.</text>
</comment>
<dbReference type="CDD" id="cd12830">
    <property type="entry name" value="MtCorA-like"/>
    <property type="match status" value="1"/>
</dbReference>
<dbReference type="Pfam" id="PF01544">
    <property type="entry name" value="CorA"/>
    <property type="match status" value="1"/>
</dbReference>
<evidence type="ECO:0000256" key="11">
    <source>
        <dbReference type="ARBA" id="ARBA00045497"/>
    </source>
</evidence>